<comment type="caution">
    <text evidence="3">The sequence shown here is derived from an EMBL/GenBank/DDBJ whole genome shotgun (WGS) entry which is preliminary data.</text>
</comment>
<evidence type="ECO:0000313" key="4">
    <source>
        <dbReference type="Proteomes" id="UP000824782"/>
    </source>
</evidence>
<dbReference type="EMBL" id="WNYA01000005">
    <property type="protein sequence ID" value="KAG8572862.1"/>
    <property type="molecule type" value="Genomic_DNA"/>
</dbReference>
<evidence type="ECO:0000313" key="3">
    <source>
        <dbReference type="EMBL" id="KAG8572862.1"/>
    </source>
</evidence>
<keyword evidence="4" id="KW-1185">Reference proteome</keyword>
<dbReference type="AlphaFoldDB" id="A0AAV7BJS8"/>
<dbReference type="Pfam" id="PF14687">
    <property type="entry name" value="DUF4460"/>
    <property type="match status" value="1"/>
</dbReference>
<evidence type="ECO:0000259" key="2">
    <source>
        <dbReference type="Pfam" id="PF14688"/>
    </source>
</evidence>
<evidence type="ECO:0008006" key="5">
    <source>
        <dbReference type="Google" id="ProtNLM"/>
    </source>
</evidence>
<feature type="domain" description="DUF4460" evidence="1">
    <location>
        <begin position="24"/>
        <end position="133"/>
    </location>
</feature>
<dbReference type="Proteomes" id="UP000824782">
    <property type="component" value="Unassembled WGS sequence"/>
</dbReference>
<dbReference type="PANTHER" id="PTHR31596">
    <property type="entry name" value="T-CELL ACTIVATION INHIBITOR, MITOCHONDRIAL"/>
    <property type="match status" value="1"/>
</dbReference>
<reference evidence="3" key="1">
    <citation type="thesis" date="2020" institute="ProQuest LLC" country="789 East Eisenhower Parkway, Ann Arbor, MI, USA">
        <title>Comparative Genomics and Chromosome Evolution.</title>
        <authorList>
            <person name="Mudd A.B."/>
        </authorList>
    </citation>
    <scope>NUCLEOTIDE SEQUENCE</scope>
    <source>
        <strain evidence="3">237g6f4</strain>
        <tissue evidence="3">Blood</tissue>
    </source>
</reference>
<dbReference type="PANTHER" id="PTHR31596:SF1">
    <property type="entry name" value="T-CELL ACTIVATION INHIBITOR, MITOCHONDRIAL"/>
    <property type="match status" value="1"/>
</dbReference>
<name>A0AAV7BJS8_ENGPU</name>
<dbReference type="GO" id="GO:0005739">
    <property type="term" value="C:mitochondrion"/>
    <property type="evidence" value="ECO:0007669"/>
    <property type="project" value="TreeGrafter"/>
</dbReference>
<protein>
    <recommendedName>
        <fullName evidence="5">T-cell activation inhibitor, mitochondrial</fullName>
    </recommendedName>
</protein>
<organism evidence="3 4">
    <name type="scientific">Engystomops pustulosus</name>
    <name type="common">Tungara frog</name>
    <name type="synonym">Physalaemus pustulosus</name>
    <dbReference type="NCBI Taxonomy" id="76066"/>
    <lineage>
        <taxon>Eukaryota</taxon>
        <taxon>Metazoa</taxon>
        <taxon>Chordata</taxon>
        <taxon>Craniata</taxon>
        <taxon>Vertebrata</taxon>
        <taxon>Euteleostomi</taxon>
        <taxon>Amphibia</taxon>
        <taxon>Batrachia</taxon>
        <taxon>Anura</taxon>
        <taxon>Neobatrachia</taxon>
        <taxon>Hyloidea</taxon>
        <taxon>Leptodactylidae</taxon>
        <taxon>Leiuperinae</taxon>
        <taxon>Engystomops</taxon>
    </lineage>
</organism>
<dbReference type="InterPro" id="IPR027986">
    <property type="entry name" value="TCAIM"/>
</dbReference>
<feature type="domain" description="DUF4461" evidence="2">
    <location>
        <begin position="187"/>
        <end position="488"/>
    </location>
</feature>
<dbReference type="EMBL" id="WNYA01000005">
    <property type="protein sequence ID" value="KAG8572861.1"/>
    <property type="molecule type" value="Genomic_DNA"/>
</dbReference>
<gene>
    <name evidence="3" type="ORF">GDO81_012195</name>
</gene>
<dbReference type="InterPro" id="IPR028031">
    <property type="entry name" value="DUF4460"/>
</dbReference>
<proteinExistence type="predicted"/>
<dbReference type="InterPro" id="IPR027989">
    <property type="entry name" value="DUF4461"/>
</dbReference>
<accession>A0AAV7BJS8</accession>
<dbReference type="EMBL" id="WNYA01000005">
    <property type="protein sequence ID" value="KAG8572863.1"/>
    <property type="molecule type" value="Genomic_DNA"/>
</dbReference>
<dbReference type="Pfam" id="PF14688">
    <property type="entry name" value="DUF4461"/>
    <property type="match status" value="1"/>
</dbReference>
<evidence type="ECO:0000259" key="1">
    <source>
        <dbReference type="Pfam" id="PF14687"/>
    </source>
</evidence>
<sequence>MFACCRAAERLCWGKFPLNHLVQARALSGVEAVNALRPFYFAVHPDFFGRHPREREVNENSLKRLNGYLENLQKPGLRSHKPARLTFYVRETIQNFENEQESIKEPGFRTVSFTLDSKDLRSTVLGILNSCSLSTDHVQSLSDNIGSTKTATSSYNRPIKWDKTFYSFTGYKDPEEELEQAQKTEITIISWIQSNQHMAQKKMSNSIPLREELERLKTELSNELQLSNVRWQRSWGIAHRCGQLHSLGRLIKHNCESLKNAKGHTIIFTDRTGVSAAGHVMLGTMDVHHHWTKLFERLPNYYILQRKLLQLQDRIGHLLGGIEVVHIEDLQPLLTMEEQYSVLDAFCKKLLNRRVPVHPRSLRGLQMILENDSFVPRLHEMGHFIIPAVCDPPSLQWFLLANAEKAREKLKRKEELKIEEQELTQACKDSASLSRLYKEPSVSCEQMINCCRRLIEEPLPNLLGMNLCISHYYSVLQDGDLCIPWNWKSSNSTLAT</sequence>